<protein>
    <submittedName>
        <fullName evidence="2">Uncharacterized protein</fullName>
    </submittedName>
</protein>
<gene>
    <name evidence="2" type="ORF">M436DRAFT_85215</name>
</gene>
<evidence type="ECO:0000256" key="1">
    <source>
        <dbReference type="SAM" id="MobiDB-lite"/>
    </source>
</evidence>
<feature type="compositionally biased region" description="Low complexity" evidence="1">
    <location>
        <begin position="216"/>
        <end position="249"/>
    </location>
</feature>
<dbReference type="STRING" id="1043004.A0A074X594"/>
<dbReference type="OrthoDB" id="3912455at2759"/>
<organism evidence="2 3">
    <name type="scientific">Aureobasidium namibiae CBS 147.97</name>
    <dbReference type="NCBI Taxonomy" id="1043004"/>
    <lineage>
        <taxon>Eukaryota</taxon>
        <taxon>Fungi</taxon>
        <taxon>Dikarya</taxon>
        <taxon>Ascomycota</taxon>
        <taxon>Pezizomycotina</taxon>
        <taxon>Dothideomycetes</taxon>
        <taxon>Dothideomycetidae</taxon>
        <taxon>Dothideales</taxon>
        <taxon>Saccotheciaceae</taxon>
        <taxon>Aureobasidium</taxon>
    </lineage>
</organism>
<dbReference type="RefSeq" id="XP_013423995.1">
    <property type="nucleotide sequence ID" value="XM_013568541.1"/>
</dbReference>
<proteinExistence type="predicted"/>
<dbReference type="GeneID" id="25417499"/>
<dbReference type="Proteomes" id="UP000027730">
    <property type="component" value="Unassembled WGS sequence"/>
</dbReference>
<reference evidence="2 3" key="1">
    <citation type="journal article" date="2014" name="BMC Genomics">
        <title>Genome sequencing of four Aureobasidium pullulans varieties: biotechnological potential, stress tolerance, and description of new species.</title>
        <authorList>
            <person name="Gostin Ar C."/>
            <person name="Ohm R.A."/>
            <person name="Kogej T."/>
            <person name="Sonjak S."/>
            <person name="Turk M."/>
            <person name="Zajc J."/>
            <person name="Zalar P."/>
            <person name="Grube M."/>
            <person name="Sun H."/>
            <person name="Han J."/>
            <person name="Sharma A."/>
            <person name="Chiniquy J."/>
            <person name="Ngan C.Y."/>
            <person name="Lipzen A."/>
            <person name="Barry K."/>
            <person name="Grigoriev I.V."/>
            <person name="Gunde-Cimerman N."/>
        </authorList>
    </citation>
    <scope>NUCLEOTIDE SEQUENCE [LARGE SCALE GENOMIC DNA]</scope>
    <source>
        <strain evidence="2 3">CBS 147.97</strain>
    </source>
</reference>
<feature type="region of interest" description="Disordered" evidence="1">
    <location>
        <begin position="128"/>
        <end position="251"/>
    </location>
</feature>
<feature type="region of interest" description="Disordered" evidence="1">
    <location>
        <begin position="299"/>
        <end position="323"/>
    </location>
</feature>
<feature type="compositionally biased region" description="Low complexity" evidence="1">
    <location>
        <begin position="142"/>
        <end position="164"/>
    </location>
</feature>
<accession>A0A074X594</accession>
<evidence type="ECO:0000313" key="2">
    <source>
        <dbReference type="EMBL" id="KEQ69751.1"/>
    </source>
</evidence>
<dbReference type="EMBL" id="KL584720">
    <property type="protein sequence ID" value="KEQ69751.1"/>
    <property type="molecule type" value="Genomic_DNA"/>
</dbReference>
<dbReference type="AlphaFoldDB" id="A0A074X594"/>
<sequence length="323" mass="36308">MSSAAPTIVFLTAEDLEKMLVCIKSDTLKEKLSAINNPHGATLTTASLNSTQRLLDVFEGDAKKLLSLYLKDPTQSVNFNDIKSIPLKRGQRREVHNLIRQVSKDKLDSDLDSETSRIQVFVRNTAIQNHNQEKQRQHKPQQKPQQKAQQKAQQNTQQNTQQNRPSARAAPYRNTKNNRKAASRNKLATRGVAATRTPASIHMTVEQLAQKFASKEQSTQSTTQSESTQTPAPNETTQPTAETEAAPVEAHPEHVDAPLVEFRTIELHNARVHETFKLRVPKNKEPELSAEEIAERAEARKNVVPPHMRGAASEIQEEDEIEW</sequence>
<evidence type="ECO:0000313" key="3">
    <source>
        <dbReference type="Proteomes" id="UP000027730"/>
    </source>
</evidence>
<dbReference type="HOGENOM" id="CLU_1023019_0_0_1"/>
<name>A0A074X594_9PEZI</name>
<keyword evidence="3" id="KW-1185">Reference proteome</keyword>